<reference evidence="2" key="1">
    <citation type="submission" date="2016-09" db="EMBL/GenBank/DDBJ databases">
        <authorList>
            <person name="Guldener U."/>
        </authorList>
    </citation>
    <scope>NUCLEOTIDE SEQUENCE [LARGE SCALE GENOMIC DNA]</scope>
    <source>
        <strain evidence="2">V64-1</strain>
    </source>
</reference>
<evidence type="ECO:0000313" key="2">
    <source>
        <dbReference type="Proteomes" id="UP000219369"/>
    </source>
</evidence>
<accession>A0A2H3T3B4</accession>
<protein>
    <submittedName>
        <fullName evidence="1">Uncharacterized protein</fullName>
    </submittedName>
</protein>
<gene>
    <name evidence="1" type="ORF">FRV6_06242</name>
</gene>
<sequence length="267" mass="29608">MTSKGHRLLRMDHIIYRFSSFLSKIFSDPLSSISRLTQSQPILNLEARSIQSKTMENNQEPLLTADMEVGAVTVEAPFDEPKKGRVLILNGFPGTGKTSVVKNLKERLPGQKIQIVDSPIMAGPVCPHAYQRGCRSAYLHEIRRLADQGYTILVTASLANNISSQQVIEDILRIICGKDISLFWININRQEVVQDQQISNSTRLTNGESKTENSDVLPATAERGQLVLPSSLGHKLDGISLVTRVMNLGNDIEDAVKKVSEVMAREE</sequence>
<dbReference type="Proteomes" id="UP000219369">
    <property type="component" value="Unassembled WGS sequence"/>
</dbReference>
<dbReference type="EMBL" id="FMJY01000003">
    <property type="protein sequence ID" value="SCO82029.1"/>
    <property type="molecule type" value="Genomic_DNA"/>
</dbReference>
<dbReference type="OrthoDB" id="5426988at2759"/>
<name>A0A2H3T3B4_FUSOX</name>
<dbReference type="VEuPathDB" id="FungiDB:FOIG_03405"/>
<dbReference type="Gene3D" id="3.40.50.300">
    <property type="entry name" value="P-loop containing nucleotide triphosphate hydrolases"/>
    <property type="match status" value="1"/>
</dbReference>
<dbReference type="AlphaFoldDB" id="A0A2H3T3B4"/>
<dbReference type="VEuPathDB" id="FungiDB:FOZG_03779"/>
<dbReference type="VEuPathDB" id="FungiDB:FOXG_07932"/>
<dbReference type="InterPro" id="IPR027417">
    <property type="entry name" value="P-loop_NTPase"/>
</dbReference>
<dbReference type="VEuPathDB" id="FungiDB:FOMG_03856"/>
<dbReference type="SUPFAM" id="SSF52540">
    <property type="entry name" value="P-loop containing nucleoside triphosphate hydrolases"/>
    <property type="match status" value="1"/>
</dbReference>
<dbReference type="VEuPathDB" id="FungiDB:FOC1_g10014271"/>
<dbReference type="VEuPathDB" id="FungiDB:FOC4_g10012863"/>
<dbReference type="VEuPathDB" id="FungiDB:HZS61_012250"/>
<organism evidence="1 2">
    <name type="scientific">Fusarium oxysporum</name>
    <name type="common">Fusarium vascular wilt</name>
    <dbReference type="NCBI Taxonomy" id="5507"/>
    <lineage>
        <taxon>Eukaryota</taxon>
        <taxon>Fungi</taxon>
        <taxon>Dikarya</taxon>
        <taxon>Ascomycota</taxon>
        <taxon>Pezizomycotina</taxon>
        <taxon>Sordariomycetes</taxon>
        <taxon>Hypocreomycetidae</taxon>
        <taxon>Hypocreales</taxon>
        <taxon>Nectriaceae</taxon>
        <taxon>Fusarium</taxon>
        <taxon>Fusarium oxysporum species complex</taxon>
    </lineage>
</organism>
<evidence type="ECO:0000313" key="1">
    <source>
        <dbReference type="EMBL" id="SCO82029.1"/>
    </source>
</evidence>
<proteinExistence type="predicted"/>